<name>A0A5A8DVV9_CAFRO</name>
<feature type="compositionally biased region" description="Basic and acidic residues" evidence="4">
    <location>
        <begin position="764"/>
        <end position="787"/>
    </location>
</feature>
<accession>A0A5A8DVV9</accession>
<sequence>MSASGSLGVPPGLYASGGMPDQSFVIPAAGAAGDGYGSMPSPSPMGAPSLPIQLQSLPSLHGEYDFEEEEGRVRDGLDAFQPRPGLSREEVADVAAHLQQGEAAAKAREKEQARAVAEAAERRHNRKEREAATLIQAVARGFLARERVAGLWQAFGAAYAKAAQGGGSIQRLVDPGTGAVYLLDTDTGVYEEAGQAQEAARVAAAAEVAAATAAAGGPAAALARRPGSSSAARGGAVLAPIHGAQVAQSRASAAVPAEPSMPAASMPWFAPPSPLGETMGRAQTPPGAAVGAVPARVPSPVMREPRPLKSRSPSVDGDDGFQARRQGSSRQLEPLQRPEQAASRLAPLGLDQPSATSDADAAEAGAVTPIPLGSALASAAGVSGSVAWPGGRSVAGAAPGGLAPLNSTVNPAGFVGSATSSADLLRSTGPAPYSSTMRRGREVAWGTPVGELPPDGAARWGAEAGLAEEGAAGQAGTGAGAGAEDSDSSGGAAPDETAEQVRLFLPDGSRKRTLRAVVSRALQASQFDSVSALLATQTGDAALSDAGKPAGRIALESLGLPPKRRQEACFACWSMGRGAHCNLHRPAGEKARTLPGLEADKSVMACANWSVEALARQFRDEAIHEVFSRTSASLRFDSQRQAYHTVSESRHPVYRALADGVAFFNERGRRLRRRHRWFQSLLEQVKAGAIAEGYEATSTQSRILRLRSTLRNRRWASKLRFLAQHRFPLAPVTGVVPVAPENRVTDAVIGFREAEERRRRKAERLRDEAEMTPRSRRRHEAEGKGDEEKDEGDDDPAGGQYMPIVLARARGRTAGGRGAKPRGSGKGLYAAVPTVRWRPGGEDEEGNTLVAEDDEAVAALAAQGKGSTARVRGDIADAASPTLDDPLLARAEARRRAGRFAWFLTDSEHALRIVTDRKLVEASTTAMRALKQEGVVYAAPPPPPPPHRAAPAAETSPPEAPPLGLRLRLPPNLPATAPKPAAAATGGGSGGGEFEALAPESHEALGGPSHVSLGHRDHPGMAWRYIVALPVPDARALRRPLVYYPFEPRHVPVPTPEGTALKAAADEMRRYETEAPDRLARAKAEAASVRERVLAREAPLSEPIPASGAAPAGRPESAGAAAWSRAASVIQGDTAAALARRLPAHTASGSEAAQGLPPPPPELLRPGAAPGIGQLALDTTPVPSFTFFRRPPPAHDLRCTFYRHTSGREFVFGGLPSQVNLVAWVTTAVPPAFGGMVALRPSSVAPARVPDVVRMDLPGGAVDVRDLVPLGTLSGAAAGPGKAPTSEADARVAAWRAALGDEMASADAGVTAAQMEPVSEARARAALGQVRFGGAAEAAVWATDARRRAALAVQAVELRDAGEAKRDEADEADEALARAQAGGFGNAAAALLSKTEAAAAGADSLRRRAGEASEAAPGPEAALRAAAEQAQEASSALPALRGFVVFDTVDVPASSPSYSLSQLVSPLNERVPPTVTLSTMAAYHAGLAEHRRGERARRRAEKGAGGGGGAAAEDAGSGHGASAEDTPGEGAGGDDEAEGSVLLRGMPRPNAAGGRSRGADAFEGRVGPKGHGIRVLVVDGDAPLYYGENRPDQTGEAFYAGFRTAEAVAGRRADPALDAAPFLTHEEIVTSNEAVPIVGTTTHADRFYPFAVPSTAPNAAADLLYILLTSKASANEPCTFAAIGHQDGGDFLWSGRGSGAMGPLSMHVYRSLAAAQTGEIEEFRTATGVPYWYNRRSGQTYWEPPLPEAPDEALQEEDEEAALRELLDRERAAVQGPGHRLVVRLPEDLYARREDGGFVHERLLAEDGALRPDAMEVLEAEAAAAAAEEHERAVAKWAVRQQPKDGGSPVDAGPPESLTHLAGQADPGEPAADGAMLPGGGFVPMGWRYAGRATSGGFAKGAAAEAASSRAAAGGRVGGPGMGGPGAGASDVIAAGPYTQHRMRQYMMAPRQTDAFVQGAASTVLPARRPDDPPAVGYVTAADPDADTRGRAAGAAVVAVGQRFAVQRREADPREAGSAAVSDPDGAAAGAGLVREGEVRRVSGGSAVRSATRPRIGRGFIAKSLTPVTASQHAEYMPHASNNNKARVLGVVAPRQIIEDWAAVGFDPWSAGKRLRTTLLVRDIGSLEEPDSGTHAGTGADDADPTMRGLPPGVTGPPKPSLTQKLVMSADLRSKAATDARAKQQALLEQMFSYTRNGRFDALEALLAAKHTGASAVDIDTRDEVGNTLLHVACQNGNKRIVKLALRRGADINARNTGGNTPLHYAFAYGFDDLGAYLTTKGADDTLQNLDGLTPYEGLSKEDIAAL</sequence>
<evidence type="ECO:0000313" key="5">
    <source>
        <dbReference type="EMBL" id="KAA0168824.1"/>
    </source>
</evidence>
<feature type="region of interest" description="Disordered" evidence="4">
    <location>
        <begin position="2126"/>
        <end position="2160"/>
    </location>
</feature>
<dbReference type="SMART" id="SM00248">
    <property type="entry name" value="ANK"/>
    <property type="match status" value="2"/>
</dbReference>
<dbReference type="InterPro" id="IPR000048">
    <property type="entry name" value="IQ_motif_EF-hand-BS"/>
</dbReference>
<evidence type="ECO:0000256" key="2">
    <source>
        <dbReference type="PROSITE-ProRule" id="PRU00023"/>
    </source>
</evidence>
<dbReference type="SUPFAM" id="SSF48403">
    <property type="entry name" value="Ankyrin repeat"/>
    <property type="match status" value="1"/>
</dbReference>
<feature type="region of interest" description="Disordered" evidence="4">
    <location>
        <begin position="467"/>
        <end position="497"/>
    </location>
</feature>
<keyword evidence="2" id="KW-0040">ANK repeat</keyword>
<feature type="compositionally biased region" description="Low complexity" evidence="4">
    <location>
        <begin position="285"/>
        <end position="301"/>
    </location>
</feature>
<dbReference type="Proteomes" id="UP000324907">
    <property type="component" value="Unassembled WGS sequence"/>
</dbReference>
<dbReference type="PANTHER" id="PTHR24119">
    <property type="entry name" value="ACYL-COA-BINDING DOMAIN-CONTAINING PROTEIN 6"/>
    <property type="match status" value="1"/>
</dbReference>
<dbReference type="GO" id="GO:0000062">
    <property type="term" value="F:fatty-acyl-CoA binding"/>
    <property type="evidence" value="ECO:0007669"/>
    <property type="project" value="TreeGrafter"/>
</dbReference>
<dbReference type="InterPro" id="IPR001202">
    <property type="entry name" value="WW_dom"/>
</dbReference>
<keyword evidence="1" id="KW-0446">Lipid-binding</keyword>
<feature type="repeat" description="ANK" evidence="2">
    <location>
        <begin position="2225"/>
        <end position="2257"/>
    </location>
</feature>
<dbReference type="Gene3D" id="1.25.40.20">
    <property type="entry name" value="Ankyrin repeat-containing domain"/>
    <property type="match status" value="1"/>
</dbReference>
<dbReference type="SMART" id="SM00015">
    <property type="entry name" value="IQ"/>
    <property type="match status" value="1"/>
</dbReference>
<dbReference type="PROSITE" id="PS50096">
    <property type="entry name" value="IQ"/>
    <property type="match status" value="1"/>
</dbReference>
<evidence type="ECO:0000313" key="6">
    <source>
        <dbReference type="Proteomes" id="UP000324907"/>
    </source>
</evidence>
<dbReference type="InterPro" id="IPR036770">
    <property type="entry name" value="Ankyrin_rpt-contain_sf"/>
</dbReference>
<dbReference type="CDD" id="cd00201">
    <property type="entry name" value="WW"/>
    <property type="match status" value="1"/>
</dbReference>
<feature type="repeat" description="ANK" evidence="2">
    <location>
        <begin position="2258"/>
        <end position="2290"/>
    </location>
</feature>
<reference evidence="5 6" key="1">
    <citation type="submission" date="2019-07" db="EMBL/GenBank/DDBJ databases">
        <title>Genomes of Cafeteria roenbergensis.</title>
        <authorList>
            <person name="Fischer M.G."/>
            <person name="Hackl T."/>
            <person name="Roman M."/>
        </authorList>
    </citation>
    <scope>NUCLEOTIDE SEQUENCE [LARGE SCALE GENOMIC DNA]</scope>
    <source>
        <strain evidence="5 6">RCC970-E3</strain>
    </source>
</reference>
<protein>
    <submittedName>
        <fullName evidence="5">Uncharacterized protein</fullName>
    </submittedName>
</protein>
<feature type="region of interest" description="Disordered" evidence="4">
    <location>
        <begin position="2008"/>
        <end position="2031"/>
    </location>
</feature>
<feature type="region of interest" description="Disordered" evidence="4">
    <location>
        <begin position="1144"/>
        <end position="1171"/>
    </location>
</feature>
<dbReference type="PROSITE" id="PS50088">
    <property type="entry name" value="ANK_REPEAT"/>
    <property type="match status" value="2"/>
</dbReference>
<feature type="region of interest" description="Disordered" evidence="4">
    <location>
        <begin position="250"/>
        <end position="339"/>
    </location>
</feature>
<dbReference type="Pfam" id="PF12796">
    <property type="entry name" value="Ank_2"/>
    <property type="match status" value="1"/>
</dbReference>
<feature type="compositionally biased region" description="Pro residues" evidence="4">
    <location>
        <begin position="939"/>
        <end position="948"/>
    </location>
</feature>
<feature type="compositionally biased region" description="Low complexity" evidence="4">
    <location>
        <begin position="949"/>
        <end position="984"/>
    </location>
</feature>
<dbReference type="InterPro" id="IPR002110">
    <property type="entry name" value="Ankyrin_rpt"/>
</dbReference>
<feature type="compositionally biased region" description="Low complexity" evidence="4">
    <location>
        <begin position="1511"/>
        <end position="1525"/>
    </location>
</feature>
<evidence type="ECO:0000256" key="4">
    <source>
        <dbReference type="SAM" id="MobiDB-lite"/>
    </source>
</evidence>
<gene>
    <name evidence="5" type="ORF">FNF28_02371</name>
</gene>
<dbReference type="PROSITE" id="PS50297">
    <property type="entry name" value="ANK_REP_REGION"/>
    <property type="match status" value="2"/>
</dbReference>
<evidence type="ECO:0000256" key="1">
    <source>
        <dbReference type="ARBA" id="ARBA00023121"/>
    </source>
</evidence>
<evidence type="ECO:0000256" key="3">
    <source>
        <dbReference type="SAM" id="Coils"/>
    </source>
</evidence>
<organism evidence="5 6">
    <name type="scientific">Cafeteria roenbergensis</name>
    <name type="common">Marine flagellate</name>
    <dbReference type="NCBI Taxonomy" id="33653"/>
    <lineage>
        <taxon>Eukaryota</taxon>
        <taxon>Sar</taxon>
        <taxon>Stramenopiles</taxon>
        <taxon>Bigyra</taxon>
        <taxon>Opalozoa</taxon>
        <taxon>Bicosoecida</taxon>
        <taxon>Cafeteriaceae</taxon>
        <taxon>Cafeteria</taxon>
    </lineage>
</organism>
<feature type="region of interest" description="Disordered" evidence="4">
    <location>
        <begin position="759"/>
        <end position="800"/>
    </location>
</feature>
<feature type="region of interest" description="Disordered" evidence="4">
    <location>
        <begin position="1839"/>
        <end position="1873"/>
    </location>
</feature>
<dbReference type="EMBL" id="VLTL01000026">
    <property type="protein sequence ID" value="KAA0168824.1"/>
    <property type="molecule type" value="Genomic_DNA"/>
</dbReference>
<comment type="caution">
    <text evidence="5">The sequence shown here is derived from an EMBL/GenBank/DDBJ whole genome shotgun (WGS) entry which is preliminary data.</text>
</comment>
<feature type="region of interest" description="Disordered" evidence="4">
    <location>
        <begin position="1488"/>
        <end position="1565"/>
    </location>
</feature>
<feature type="compositionally biased region" description="Low complexity" evidence="4">
    <location>
        <begin position="250"/>
        <end position="267"/>
    </location>
</feature>
<dbReference type="PANTHER" id="PTHR24119:SF0">
    <property type="entry name" value="ACYL-COA-BINDING DOMAIN-CONTAINING PROTEIN 6"/>
    <property type="match status" value="1"/>
</dbReference>
<keyword evidence="3" id="KW-0175">Coiled coil</keyword>
<feature type="region of interest" description="Disordered" evidence="4">
    <location>
        <begin position="937"/>
        <end position="995"/>
    </location>
</feature>
<feature type="coiled-coil region" evidence="3">
    <location>
        <begin position="103"/>
        <end position="137"/>
    </location>
</feature>
<proteinExistence type="predicted"/>